<feature type="chain" id="PRO_5046635905" evidence="1">
    <location>
        <begin position="20"/>
        <end position="63"/>
    </location>
</feature>
<dbReference type="Proteomes" id="UP001596405">
    <property type="component" value="Unassembled WGS sequence"/>
</dbReference>
<keyword evidence="3" id="KW-1185">Reference proteome</keyword>
<organism evidence="2 3">
    <name type="scientific">Rufibacter roseus</name>
    <dbReference type="NCBI Taxonomy" id="1567108"/>
    <lineage>
        <taxon>Bacteria</taxon>
        <taxon>Pseudomonadati</taxon>
        <taxon>Bacteroidota</taxon>
        <taxon>Cytophagia</taxon>
        <taxon>Cytophagales</taxon>
        <taxon>Hymenobacteraceae</taxon>
        <taxon>Rufibacter</taxon>
    </lineage>
</organism>
<protein>
    <submittedName>
        <fullName evidence="2">Uncharacterized protein</fullName>
    </submittedName>
</protein>
<sequence>MKMIVLICLMFAGFMFALADSLSHVRYPQEVIYVNQYGERLPAPYALAAETAAKRAPQAKVKA</sequence>
<gene>
    <name evidence="2" type="ORF">ACFQHR_02150</name>
</gene>
<comment type="caution">
    <text evidence="2">The sequence shown here is derived from an EMBL/GenBank/DDBJ whole genome shotgun (WGS) entry which is preliminary data.</text>
</comment>
<dbReference type="EMBL" id="JBHSYQ010000003">
    <property type="protein sequence ID" value="MFC6996403.1"/>
    <property type="molecule type" value="Genomic_DNA"/>
</dbReference>
<evidence type="ECO:0000256" key="1">
    <source>
        <dbReference type="SAM" id="SignalP"/>
    </source>
</evidence>
<accession>A0ABW2DH73</accession>
<reference evidence="3" key="1">
    <citation type="journal article" date="2019" name="Int. J. Syst. Evol. Microbiol.">
        <title>The Global Catalogue of Microorganisms (GCM) 10K type strain sequencing project: providing services to taxonomists for standard genome sequencing and annotation.</title>
        <authorList>
            <consortium name="The Broad Institute Genomics Platform"/>
            <consortium name="The Broad Institute Genome Sequencing Center for Infectious Disease"/>
            <person name="Wu L."/>
            <person name="Ma J."/>
        </authorList>
    </citation>
    <scope>NUCLEOTIDE SEQUENCE [LARGE SCALE GENOMIC DNA]</scope>
    <source>
        <strain evidence="3">CGMCC 4.7393</strain>
    </source>
</reference>
<keyword evidence="1" id="KW-0732">Signal</keyword>
<dbReference type="RefSeq" id="WP_066620246.1">
    <property type="nucleotide sequence ID" value="NZ_JBHSYQ010000003.1"/>
</dbReference>
<evidence type="ECO:0000313" key="2">
    <source>
        <dbReference type="EMBL" id="MFC6996403.1"/>
    </source>
</evidence>
<feature type="signal peptide" evidence="1">
    <location>
        <begin position="1"/>
        <end position="19"/>
    </location>
</feature>
<name>A0ABW2DH73_9BACT</name>
<proteinExistence type="predicted"/>
<evidence type="ECO:0000313" key="3">
    <source>
        <dbReference type="Proteomes" id="UP001596405"/>
    </source>
</evidence>